<dbReference type="PANTHER" id="PTHR35371">
    <property type="entry name" value="INNER MEMBRANE PROTEIN"/>
    <property type="match status" value="1"/>
</dbReference>
<dbReference type="Pfam" id="PF01124">
    <property type="entry name" value="MAPEG"/>
    <property type="match status" value="1"/>
</dbReference>
<feature type="transmembrane region" description="Helical" evidence="5">
    <location>
        <begin position="112"/>
        <end position="131"/>
    </location>
</feature>
<evidence type="ECO:0000256" key="5">
    <source>
        <dbReference type="SAM" id="Phobius"/>
    </source>
</evidence>
<organism evidence="6 7">
    <name type="scientific">Photobacterium atrarenae</name>
    <dbReference type="NCBI Taxonomy" id="865757"/>
    <lineage>
        <taxon>Bacteria</taxon>
        <taxon>Pseudomonadati</taxon>
        <taxon>Pseudomonadota</taxon>
        <taxon>Gammaproteobacteria</taxon>
        <taxon>Vibrionales</taxon>
        <taxon>Vibrionaceae</taxon>
        <taxon>Photobacterium</taxon>
    </lineage>
</organism>
<dbReference type="Gene3D" id="1.20.120.550">
    <property type="entry name" value="Membrane associated eicosanoid/glutathione metabolism-like domain"/>
    <property type="match status" value="1"/>
</dbReference>
<dbReference type="PANTHER" id="PTHR35371:SF1">
    <property type="entry name" value="BLR7753 PROTEIN"/>
    <property type="match status" value="1"/>
</dbReference>
<dbReference type="RefSeq" id="WP_255387665.1">
    <property type="nucleotide sequence ID" value="NZ_CP101508.1"/>
</dbReference>
<feature type="transmembrane region" description="Helical" evidence="5">
    <location>
        <begin position="59"/>
        <end position="78"/>
    </location>
</feature>
<accession>A0ABY5GCL8</accession>
<evidence type="ECO:0000256" key="2">
    <source>
        <dbReference type="ARBA" id="ARBA00022692"/>
    </source>
</evidence>
<keyword evidence="7" id="KW-1185">Reference proteome</keyword>
<proteinExistence type="predicted"/>
<dbReference type="Proteomes" id="UP001057998">
    <property type="component" value="Chromosome 1"/>
</dbReference>
<evidence type="ECO:0000256" key="4">
    <source>
        <dbReference type="ARBA" id="ARBA00023136"/>
    </source>
</evidence>
<name>A0ABY5GCL8_9GAMM</name>
<evidence type="ECO:0000256" key="1">
    <source>
        <dbReference type="ARBA" id="ARBA00004370"/>
    </source>
</evidence>
<comment type="subcellular location">
    <subcellularLocation>
        <location evidence="1">Membrane</location>
    </subcellularLocation>
</comment>
<keyword evidence="4 5" id="KW-0472">Membrane</keyword>
<reference evidence="6" key="1">
    <citation type="submission" date="2022-07" db="EMBL/GenBank/DDBJ databases">
        <title>Genome sequencing of Photobacterium atrarenae GJH2-4.</title>
        <authorList>
            <person name="Park S.-J."/>
        </authorList>
    </citation>
    <scope>NUCLEOTIDE SEQUENCE</scope>
    <source>
        <strain evidence="6">GJH2-4</strain>
    </source>
</reference>
<dbReference type="EMBL" id="CP101508">
    <property type="protein sequence ID" value="UTV26454.1"/>
    <property type="molecule type" value="Genomic_DNA"/>
</dbReference>
<gene>
    <name evidence="6" type="ORF">NNL38_08670</name>
</gene>
<dbReference type="InterPro" id="IPR001129">
    <property type="entry name" value="Membr-assoc_MAPEG"/>
</dbReference>
<dbReference type="SUPFAM" id="SSF161084">
    <property type="entry name" value="MAPEG domain-like"/>
    <property type="match status" value="1"/>
</dbReference>
<evidence type="ECO:0000313" key="7">
    <source>
        <dbReference type="Proteomes" id="UP001057998"/>
    </source>
</evidence>
<keyword evidence="3 5" id="KW-1133">Transmembrane helix</keyword>
<protein>
    <submittedName>
        <fullName evidence="6">MAPEG family protein</fullName>
    </submittedName>
</protein>
<keyword evidence="2 5" id="KW-0812">Transmembrane</keyword>
<feature type="transmembrane region" description="Helical" evidence="5">
    <location>
        <begin position="6"/>
        <end position="27"/>
    </location>
</feature>
<dbReference type="InterPro" id="IPR023352">
    <property type="entry name" value="MAPEG-like_dom_sf"/>
</dbReference>
<sequence length="134" mass="15166">MAYLVDYQITVMVVGFVGLLMFIQLLMADVIALKQKHVPGYPVEHNHDHLLFRATRAHLNMNESVAIFITFVIFALLSQASPNVVNMSALVYLVSRIAHMTFYYLDIKLARSIAFGLSLFSLVAVFMAGIMRWL</sequence>
<evidence type="ECO:0000256" key="3">
    <source>
        <dbReference type="ARBA" id="ARBA00022989"/>
    </source>
</evidence>
<evidence type="ECO:0000313" key="6">
    <source>
        <dbReference type="EMBL" id="UTV26454.1"/>
    </source>
</evidence>